<dbReference type="Pfam" id="PF13508">
    <property type="entry name" value="Acetyltransf_7"/>
    <property type="match status" value="1"/>
</dbReference>
<evidence type="ECO:0000313" key="5">
    <source>
        <dbReference type="Proteomes" id="UP000818323"/>
    </source>
</evidence>
<dbReference type="PANTHER" id="PTHR43877">
    <property type="entry name" value="AMINOALKYLPHOSPHONATE N-ACETYLTRANSFERASE-RELATED-RELATED"/>
    <property type="match status" value="1"/>
</dbReference>
<dbReference type="SUPFAM" id="SSF55729">
    <property type="entry name" value="Acyl-CoA N-acyltransferases (Nat)"/>
    <property type="match status" value="1"/>
</dbReference>
<organism evidence="4 5">
    <name type="scientific">Microvirga arsenatis</name>
    <dbReference type="NCBI Taxonomy" id="2692265"/>
    <lineage>
        <taxon>Bacteria</taxon>
        <taxon>Pseudomonadati</taxon>
        <taxon>Pseudomonadota</taxon>
        <taxon>Alphaproteobacteria</taxon>
        <taxon>Hyphomicrobiales</taxon>
        <taxon>Methylobacteriaceae</taxon>
        <taxon>Microvirga</taxon>
    </lineage>
</organism>
<evidence type="ECO:0000259" key="3">
    <source>
        <dbReference type="PROSITE" id="PS51186"/>
    </source>
</evidence>
<name>A0ABW9YVI2_9HYPH</name>
<accession>A0ABW9YVI2</accession>
<dbReference type="InterPro" id="IPR050832">
    <property type="entry name" value="Bact_Acetyltransf"/>
</dbReference>
<keyword evidence="5" id="KW-1185">Reference proteome</keyword>
<keyword evidence="1" id="KW-0808">Transferase</keyword>
<dbReference type="PROSITE" id="PS51186">
    <property type="entry name" value="GNAT"/>
    <property type="match status" value="1"/>
</dbReference>
<reference evidence="4 5" key="1">
    <citation type="submission" date="2020-01" db="EMBL/GenBank/DDBJ databases">
        <title>Microvirga sp. nov., an arsenate reduction bacterium isolated from Tibet hotspring sediments.</title>
        <authorList>
            <person name="Yuan C.-G."/>
        </authorList>
    </citation>
    <scope>NUCLEOTIDE SEQUENCE [LARGE SCALE GENOMIC DNA]</scope>
    <source>
        <strain evidence="4 5">SYSU G3D203</strain>
    </source>
</reference>
<dbReference type="EMBL" id="JAAAXJ010000002">
    <property type="protein sequence ID" value="NBJ23822.1"/>
    <property type="molecule type" value="Genomic_DNA"/>
</dbReference>
<feature type="domain" description="N-acetyltransferase" evidence="3">
    <location>
        <begin position="1"/>
        <end position="128"/>
    </location>
</feature>
<dbReference type="Gene3D" id="3.40.630.30">
    <property type="match status" value="1"/>
</dbReference>
<dbReference type="PANTHER" id="PTHR43877:SF2">
    <property type="entry name" value="AMINOALKYLPHOSPHONATE N-ACETYLTRANSFERASE-RELATED"/>
    <property type="match status" value="1"/>
</dbReference>
<keyword evidence="2" id="KW-0012">Acyltransferase</keyword>
<gene>
    <name evidence="4" type="ORF">GR303_05565</name>
</gene>
<evidence type="ECO:0000256" key="2">
    <source>
        <dbReference type="ARBA" id="ARBA00023315"/>
    </source>
</evidence>
<comment type="caution">
    <text evidence="4">The sequence shown here is derived from an EMBL/GenBank/DDBJ whole genome shotgun (WGS) entry which is preliminary data.</text>
</comment>
<dbReference type="CDD" id="cd04301">
    <property type="entry name" value="NAT_SF"/>
    <property type="match status" value="1"/>
</dbReference>
<protein>
    <submittedName>
        <fullName evidence="4">GNAT family N-acetyltransferase</fullName>
    </submittedName>
</protein>
<proteinExistence type="predicted"/>
<dbReference type="Proteomes" id="UP000818323">
    <property type="component" value="Unassembled WGS sequence"/>
</dbReference>
<sequence length="151" mass="16179">MQASRAYEGEYRRILDGYAVTPEQIARDHVVLAEGDGHVLGFYSLITDGEPELDLMFVADAAQGMGLGARLFRHMRAQAARLGIGSVRIVSHPPAAGFYERMGAVQVGIKPPSGRVTWERPILALPVTPPGTKPCCTTGPGMDASMPACKE</sequence>
<dbReference type="InterPro" id="IPR000182">
    <property type="entry name" value="GNAT_dom"/>
</dbReference>
<dbReference type="InterPro" id="IPR016181">
    <property type="entry name" value="Acyl_CoA_acyltransferase"/>
</dbReference>
<evidence type="ECO:0000313" key="4">
    <source>
        <dbReference type="EMBL" id="NBJ23822.1"/>
    </source>
</evidence>
<evidence type="ECO:0000256" key="1">
    <source>
        <dbReference type="ARBA" id="ARBA00022679"/>
    </source>
</evidence>